<comment type="caution">
    <text evidence="2">The sequence shown here is derived from an EMBL/GenBank/DDBJ whole genome shotgun (WGS) entry which is preliminary data.</text>
</comment>
<protein>
    <submittedName>
        <fullName evidence="2">Uncharacterized protein</fullName>
    </submittedName>
</protein>
<dbReference type="EMBL" id="JAACNO010001138">
    <property type="protein sequence ID" value="KAF4142844.1"/>
    <property type="molecule type" value="Genomic_DNA"/>
</dbReference>
<proteinExistence type="predicted"/>
<gene>
    <name evidence="2" type="ORF">GN958_ATG07964</name>
</gene>
<dbReference type="AlphaFoldDB" id="A0A8S9UUS9"/>
<organism evidence="2 3">
    <name type="scientific">Phytophthora infestans</name>
    <name type="common">Potato late blight agent</name>
    <name type="synonym">Botrytis infestans</name>
    <dbReference type="NCBI Taxonomy" id="4787"/>
    <lineage>
        <taxon>Eukaryota</taxon>
        <taxon>Sar</taxon>
        <taxon>Stramenopiles</taxon>
        <taxon>Oomycota</taxon>
        <taxon>Peronosporomycetes</taxon>
        <taxon>Peronosporales</taxon>
        <taxon>Peronosporaceae</taxon>
        <taxon>Phytophthora</taxon>
    </lineage>
</organism>
<accession>A0A8S9UUS9</accession>
<reference evidence="2" key="1">
    <citation type="submission" date="2020-03" db="EMBL/GenBank/DDBJ databases">
        <title>Hybrid Assembly of Korean Phytophthora infestans isolates.</title>
        <authorList>
            <person name="Prokchorchik M."/>
            <person name="Lee Y."/>
            <person name="Seo J."/>
            <person name="Cho J.-H."/>
            <person name="Park Y.-E."/>
            <person name="Jang D.-C."/>
            <person name="Im J.-S."/>
            <person name="Choi J.-G."/>
            <person name="Park H.-J."/>
            <person name="Lee G.-B."/>
            <person name="Lee Y.-G."/>
            <person name="Hong S.-Y."/>
            <person name="Cho K."/>
            <person name="Sohn K.H."/>
        </authorList>
    </citation>
    <scope>NUCLEOTIDE SEQUENCE</scope>
    <source>
        <strain evidence="2">KR_2_A2</strain>
    </source>
</reference>
<evidence type="ECO:0000313" key="3">
    <source>
        <dbReference type="Proteomes" id="UP000704712"/>
    </source>
</evidence>
<dbReference type="Proteomes" id="UP000704712">
    <property type="component" value="Unassembled WGS sequence"/>
</dbReference>
<evidence type="ECO:0000313" key="2">
    <source>
        <dbReference type="EMBL" id="KAF4142844.1"/>
    </source>
</evidence>
<name>A0A8S9UUS9_PHYIN</name>
<sequence length="124" mass="14379">MLSDAAFIQEATDFLDKNCFSPSTLLCNVEDSRLSTFLESEEASTRSALKNLPPSDIKADEHDLAIITLTMHRDKEKLRRRKQRQRVKDELEKLRRANDELSSQLRQLKLAKEARRSPSQQRSH</sequence>
<feature type="region of interest" description="Disordered" evidence="1">
    <location>
        <begin position="102"/>
        <end position="124"/>
    </location>
</feature>
<evidence type="ECO:0000256" key="1">
    <source>
        <dbReference type="SAM" id="MobiDB-lite"/>
    </source>
</evidence>